<proteinExistence type="predicted"/>
<evidence type="ECO:0000313" key="2">
    <source>
        <dbReference type="Proteomes" id="UP001196661"/>
    </source>
</evidence>
<dbReference type="InterPro" id="IPR051082">
    <property type="entry name" value="Pentapeptide-BTB/POZ_domain"/>
</dbReference>
<keyword evidence="2" id="KW-1185">Reference proteome</keyword>
<sequence>MANTEHVELLKQGVEVWNHWRKSRSDVVPDLANADLSGMSLAGINLSEADLQHADLSYAELPGANLQRASLGGVNLQEAFLFAANLGGASLWGARLVGLNLSDINLSGADLRKADLAETDLQRADLSEADLRGANLSRAQALGTNFYRAVFTTACLEDWNINSATVLDDVVCSYVYLKTSQEERRPREGVFKPGEFSALFQQALDTVDLIFKDGIDWQAFFQSFQDLRTQYTDQDLSIQAIEKKRDGAFVVRLEVTKDADKTAIEGSAKELYETKLALMEQRYRDVLQAKEGEIIAYREQSTNLMEIIKLQSVRPPMTEIPKYDLRGAQFAGGFAETVQGDQGGGTINNYGPNTEDITRLLTDLRDQAQTFPTTQKNDANDVLHNLERDLKEDQPNQGRISRNLKKLVILGTAIGTITSGAATTSGDLSTFTTNVIELTQKLGIPIEQVQLRPSATP</sequence>
<dbReference type="PANTHER" id="PTHR14136:SF17">
    <property type="entry name" value="BTB_POZ DOMAIN-CONTAINING PROTEIN KCTD9"/>
    <property type="match status" value="1"/>
</dbReference>
<gene>
    <name evidence="1" type="ORF">IXB28_05580</name>
</gene>
<dbReference type="InterPro" id="IPR001646">
    <property type="entry name" value="5peptide_repeat"/>
</dbReference>
<reference evidence="1 2" key="1">
    <citation type="journal article" date="2021" name="Mar. Drugs">
        <title>Genome Reduction and Secondary Metabolism of the Marine Sponge-Associated Cyanobacterium Leptothoe.</title>
        <authorList>
            <person name="Konstantinou D."/>
            <person name="Popin R.V."/>
            <person name="Fewer D.P."/>
            <person name="Sivonen K."/>
            <person name="Gkelis S."/>
        </authorList>
    </citation>
    <scope>NUCLEOTIDE SEQUENCE [LARGE SCALE GENOMIC DNA]</scope>
    <source>
        <strain evidence="1 2">TAU-MAC 1615</strain>
    </source>
</reference>
<dbReference type="SUPFAM" id="SSF141571">
    <property type="entry name" value="Pentapeptide repeat-like"/>
    <property type="match status" value="1"/>
</dbReference>
<accession>A0ABS5Y1F7</accession>
<dbReference type="RefSeq" id="WP_215617540.1">
    <property type="nucleotide sequence ID" value="NZ_JADOER010000004.1"/>
</dbReference>
<evidence type="ECO:0000313" key="1">
    <source>
        <dbReference type="EMBL" id="MBT9311667.1"/>
    </source>
</evidence>
<dbReference type="Proteomes" id="UP001196661">
    <property type="component" value="Unassembled WGS sequence"/>
</dbReference>
<dbReference type="Gene3D" id="2.160.20.80">
    <property type="entry name" value="E3 ubiquitin-protein ligase SopA"/>
    <property type="match status" value="1"/>
</dbReference>
<comment type="caution">
    <text evidence="1">The sequence shown here is derived from an EMBL/GenBank/DDBJ whole genome shotgun (WGS) entry which is preliminary data.</text>
</comment>
<name>A0ABS5Y1F7_9CYAN</name>
<protein>
    <submittedName>
        <fullName evidence="1">Pentapeptide repeat-containing protein</fullName>
    </submittedName>
</protein>
<dbReference type="Pfam" id="PF00805">
    <property type="entry name" value="Pentapeptide"/>
    <property type="match status" value="2"/>
</dbReference>
<dbReference type="EMBL" id="JADOER010000004">
    <property type="protein sequence ID" value="MBT9311667.1"/>
    <property type="molecule type" value="Genomic_DNA"/>
</dbReference>
<dbReference type="PANTHER" id="PTHR14136">
    <property type="entry name" value="BTB_POZ DOMAIN-CONTAINING PROTEIN KCTD9"/>
    <property type="match status" value="1"/>
</dbReference>
<organism evidence="1 2">
    <name type="scientific">Leptothoe kymatousa TAU-MAC 1615</name>
    <dbReference type="NCBI Taxonomy" id="2364775"/>
    <lineage>
        <taxon>Bacteria</taxon>
        <taxon>Bacillati</taxon>
        <taxon>Cyanobacteriota</taxon>
        <taxon>Cyanophyceae</taxon>
        <taxon>Nodosilineales</taxon>
        <taxon>Cymatolegaceae</taxon>
        <taxon>Leptothoe</taxon>
        <taxon>Leptothoe kymatousa</taxon>
    </lineage>
</organism>